<keyword evidence="2" id="KW-1185">Reference proteome</keyword>
<sequence length="68" mass="8159">MWILLTVCLISAPDNCREERISWSMDTRDSMACLLHAQETIAQWQSTHRQWKIRNWRCVTKRDLPTDI</sequence>
<gene>
    <name evidence="1" type="ORF">C5L14_19430</name>
</gene>
<comment type="caution">
    <text evidence="1">The sequence shown here is derived from an EMBL/GenBank/DDBJ whole genome shotgun (WGS) entry which is preliminary data.</text>
</comment>
<evidence type="ECO:0000313" key="2">
    <source>
        <dbReference type="Proteomes" id="UP000237682"/>
    </source>
</evidence>
<organism evidence="1 2">
    <name type="scientific">Labrys okinawensis</name>
    <dbReference type="NCBI Taxonomy" id="346911"/>
    <lineage>
        <taxon>Bacteria</taxon>
        <taxon>Pseudomonadati</taxon>
        <taxon>Pseudomonadota</taxon>
        <taxon>Alphaproteobacteria</taxon>
        <taxon>Hyphomicrobiales</taxon>
        <taxon>Xanthobacteraceae</taxon>
        <taxon>Labrys</taxon>
    </lineage>
</organism>
<accession>A0A2S9Q8Q3</accession>
<dbReference type="OrthoDB" id="7363897at2"/>
<evidence type="ECO:0000313" key="1">
    <source>
        <dbReference type="EMBL" id="PRH85736.1"/>
    </source>
</evidence>
<dbReference type="RefSeq" id="WP_105863733.1">
    <property type="nucleotide sequence ID" value="NZ_PUEJ01000007.1"/>
</dbReference>
<proteinExistence type="predicted"/>
<protein>
    <submittedName>
        <fullName evidence="1">Uncharacterized protein</fullName>
    </submittedName>
</protein>
<dbReference type="Proteomes" id="UP000237682">
    <property type="component" value="Unassembled WGS sequence"/>
</dbReference>
<dbReference type="EMBL" id="PUEJ01000007">
    <property type="protein sequence ID" value="PRH85736.1"/>
    <property type="molecule type" value="Genomic_DNA"/>
</dbReference>
<dbReference type="AlphaFoldDB" id="A0A2S9Q8Q3"/>
<reference evidence="1 2" key="1">
    <citation type="submission" date="2018-02" db="EMBL/GenBank/DDBJ databases">
        <title>Whole genome sequencing of endophytic bacterium.</title>
        <authorList>
            <person name="Eedara R."/>
            <person name="Podile A.R."/>
        </authorList>
    </citation>
    <scope>NUCLEOTIDE SEQUENCE [LARGE SCALE GENOMIC DNA]</scope>
    <source>
        <strain evidence="1 2">RP1T</strain>
    </source>
</reference>
<name>A0A2S9Q8Q3_9HYPH</name>